<evidence type="ECO:0000313" key="1">
    <source>
        <dbReference type="EMBL" id="KAL3598744.1"/>
    </source>
</evidence>
<gene>
    <name evidence="1" type="ORF">D5086_006662</name>
</gene>
<proteinExistence type="predicted"/>
<protein>
    <submittedName>
        <fullName evidence="1">Uncharacterized protein</fullName>
    </submittedName>
</protein>
<reference evidence="1 2" key="1">
    <citation type="journal article" date="2024" name="Plant Biotechnol. J.">
        <title>Genome and CRISPR/Cas9 system of a widespread forest tree (Populus alba) in the world.</title>
        <authorList>
            <person name="Liu Y.J."/>
            <person name="Jiang P.F."/>
            <person name="Han X.M."/>
            <person name="Li X.Y."/>
            <person name="Wang H.M."/>
            <person name="Wang Y.J."/>
            <person name="Wang X.X."/>
            <person name="Zeng Q.Y."/>
        </authorList>
    </citation>
    <scope>NUCLEOTIDE SEQUENCE [LARGE SCALE GENOMIC DNA]</scope>
    <source>
        <strain evidence="2">cv. PAL-ZL1</strain>
    </source>
</reference>
<dbReference type="Proteomes" id="UP000309997">
    <property type="component" value="Unassembled WGS sequence"/>
</dbReference>
<accession>A0ACC4CL99</accession>
<name>A0ACC4CL99_POPAL</name>
<organism evidence="1 2">
    <name type="scientific">Populus alba</name>
    <name type="common">White poplar</name>
    <dbReference type="NCBI Taxonomy" id="43335"/>
    <lineage>
        <taxon>Eukaryota</taxon>
        <taxon>Viridiplantae</taxon>
        <taxon>Streptophyta</taxon>
        <taxon>Embryophyta</taxon>
        <taxon>Tracheophyta</taxon>
        <taxon>Spermatophyta</taxon>
        <taxon>Magnoliopsida</taxon>
        <taxon>eudicotyledons</taxon>
        <taxon>Gunneridae</taxon>
        <taxon>Pentapetalae</taxon>
        <taxon>rosids</taxon>
        <taxon>fabids</taxon>
        <taxon>Malpighiales</taxon>
        <taxon>Salicaceae</taxon>
        <taxon>Saliceae</taxon>
        <taxon>Populus</taxon>
    </lineage>
</organism>
<sequence length="91" mass="9480">MCGSSCSSVLRLAGSFSVHGIIALPKSAFIQLNIDLQGSLVFFSKLLCPGENELLAWVLIQGAGLALVEAQLPITTGFGGNRITIPGTTFT</sequence>
<dbReference type="EMBL" id="RCHU02000003">
    <property type="protein sequence ID" value="KAL3598744.1"/>
    <property type="molecule type" value="Genomic_DNA"/>
</dbReference>
<evidence type="ECO:0000313" key="2">
    <source>
        <dbReference type="Proteomes" id="UP000309997"/>
    </source>
</evidence>
<keyword evidence="2" id="KW-1185">Reference proteome</keyword>
<comment type="caution">
    <text evidence="1">The sequence shown here is derived from an EMBL/GenBank/DDBJ whole genome shotgun (WGS) entry which is preliminary data.</text>
</comment>